<evidence type="ECO:0000256" key="1">
    <source>
        <dbReference type="SAM" id="MobiDB-lite"/>
    </source>
</evidence>
<proteinExistence type="predicted"/>
<sequence length="84" mass="9222">MSNACFFTFLLVLMTCLFFLPRRENAGLDSRLVVGISGASAAKLHAGRQGRRQGRQGRPKSGRQGRLYTPVTTPRIPPRIPPNG</sequence>
<feature type="compositionally biased region" description="Pro residues" evidence="1">
    <location>
        <begin position="75"/>
        <end position="84"/>
    </location>
</feature>
<accession>A0A224YIE5</accession>
<feature type="compositionally biased region" description="Basic residues" evidence="1">
    <location>
        <begin position="45"/>
        <end position="63"/>
    </location>
</feature>
<evidence type="ECO:0000256" key="2">
    <source>
        <dbReference type="SAM" id="SignalP"/>
    </source>
</evidence>
<organism evidence="3">
    <name type="scientific">Rhipicephalus zambeziensis</name>
    <dbReference type="NCBI Taxonomy" id="60191"/>
    <lineage>
        <taxon>Eukaryota</taxon>
        <taxon>Metazoa</taxon>
        <taxon>Ecdysozoa</taxon>
        <taxon>Arthropoda</taxon>
        <taxon>Chelicerata</taxon>
        <taxon>Arachnida</taxon>
        <taxon>Acari</taxon>
        <taxon>Parasitiformes</taxon>
        <taxon>Ixodida</taxon>
        <taxon>Ixodoidea</taxon>
        <taxon>Ixodidae</taxon>
        <taxon>Rhipicephalinae</taxon>
        <taxon>Rhipicephalus</taxon>
        <taxon>Rhipicephalus</taxon>
    </lineage>
</organism>
<feature type="compositionally biased region" description="Low complexity" evidence="1">
    <location>
        <begin position="64"/>
        <end position="74"/>
    </location>
</feature>
<evidence type="ECO:0000313" key="3">
    <source>
        <dbReference type="EMBL" id="MAA14271.1"/>
    </source>
</evidence>
<evidence type="ECO:0008006" key="4">
    <source>
        <dbReference type="Google" id="ProtNLM"/>
    </source>
</evidence>
<feature type="signal peptide" evidence="2">
    <location>
        <begin position="1"/>
        <end position="26"/>
    </location>
</feature>
<dbReference type="AlphaFoldDB" id="A0A224YIE5"/>
<name>A0A224YIE5_9ACAR</name>
<protein>
    <recommendedName>
        <fullName evidence="4">Secreted protein</fullName>
    </recommendedName>
</protein>
<reference evidence="3" key="1">
    <citation type="journal article" date="2017" name="Parasit. Vectors">
        <title>Sialotranscriptomics of Rhipicephalus zambeziensis reveals intricate expression profiles of secretory proteins and suggests tight temporal transcriptional regulation during blood-feeding.</title>
        <authorList>
            <person name="de Castro M.H."/>
            <person name="de Klerk D."/>
            <person name="Pienaar R."/>
            <person name="Rees D.J.G."/>
            <person name="Mans B.J."/>
        </authorList>
    </citation>
    <scope>NUCLEOTIDE SEQUENCE</scope>
    <source>
        <tissue evidence="3">Salivary glands</tissue>
    </source>
</reference>
<feature type="chain" id="PRO_5012375249" description="Secreted protein" evidence="2">
    <location>
        <begin position="27"/>
        <end position="84"/>
    </location>
</feature>
<keyword evidence="2" id="KW-0732">Signal</keyword>
<dbReference type="EMBL" id="GFPF01003125">
    <property type="protein sequence ID" value="MAA14271.1"/>
    <property type="molecule type" value="Transcribed_RNA"/>
</dbReference>
<feature type="region of interest" description="Disordered" evidence="1">
    <location>
        <begin position="42"/>
        <end position="84"/>
    </location>
</feature>